<keyword evidence="8" id="KW-1185">Reference proteome</keyword>
<dbReference type="OrthoDB" id="29058at2759"/>
<keyword evidence="4" id="KW-0698">rRNA processing</keyword>
<feature type="compositionally biased region" description="Polar residues" evidence="6">
    <location>
        <begin position="182"/>
        <end position="192"/>
    </location>
</feature>
<comment type="function">
    <text evidence="1">Involved in nucleolar processing of pre-18S ribosomal RNA.</text>
</comment>
<evidence type="ECO:0000256" key="6">
    <source>
        <dbReference type="SAM" id="MobiDB-lite"/>
    </source>
</evidence>
<reference evidence="7 8" key="1">
    <citation type="submission" date="2018-06" db="EMBL/GenBank/DDBJ databases">
        <title>A transcriptomic atlas of mushroom development highlights an independent origin of complex multicellularity.</title>
        <authorList>
            <consortium name="DOE Joint Genome Institute"/>
            <person name="Krizsan K."/>
            <person name="Almasi E."/>
            <person name="Merenyi Z."/>
            <person name="Sahu N."/>
            <person name="Viragh M."/>
            <person name="Koszo T."/>
            <person name="Mondo S."/>
            <person name="Kiss B."/>
            <person name="Balint B."/>
            <person name="Kues U."/>
            <person name="Barry K."/>
            <person name="Hegedus J.C."/>
            <person name="Henrissat B."/>
            <person name="Johnson J."/>
            <person name="Lipzen A."/>
            <person name="Ohm R."/>
            <person name="Nagy I."/>
            <person name="Pangilinan J."/>
            <person name="Yan J."/>
            <person name="Xiong Y."/>
            <person name="Grigoriev I.V."/>
            <person name="Hibbett D.S."/>
            <person name="Nagy L.G."/>
        </authorList>
    </citation>
    <scope>NUCLEOTIDE SEQUENCE [LARGE SCALE GENOMIC DNA]</scope>
    <source>
        <strain evidence="7 8">SZMC22713</strain>
    </source>
</reference>
<dbReference type="Pfam" id="PF03998">
    <property type="entry name" value="Utp11"/>
    <property type="match status" value="1"/>
</dbReference>
<dbReference type="GO" id="GO:0032040">
    <property type="term" value="C:small-subunit processome"/>
    <property type="evidence" value="ECO:0007669"/>
    <property type="project" value="InterPro"/>
</dbReference>
<dbReference type="STRING" id="50990.A0A4Y7QLJ6"/>
<dbReference type="PANTHER" id="PTHR12838">
    <property type="entry name" value="U3 SMALL NUCLEOLAR RNA-ASSOCIATED PROTEIN 11"/>
    <property type="match status" value="1"/>
</dbReference>
<evidence type="ECO:0000256" key="3">
    <source>
        <dbReference type="ARBA" id="ARBA00008105"/>
    </source>
</evidence>
<dbReference type="GO" id="GO:0006364">
    <property type="term" value="P:rRNA processing"/>
    <property type="evidence" value="ECO:0007669"/>
    <property type="project" value="UniProtKB-KW"/>
</dbReference>
<protein>
    <submittedName>
        <fullName evidence="7">U3 small nucleolar RNA-associated protein 11</fullName>
    </submittedName>
</protein>
<feature type="region of interest" description="Disordered" evidence="6">
    <location>
        <begin position="216"/>
        <end position="249"/>
    </location>
</feature>
<feature type="region of interest" description="Disordered" evidence="6">
    <location>
        <begin position="278"/>
        <end position="327"/>
    </location>
</feature>
<dbReference type="EMBL" id="ML170158">
    <property type="protein sequence ID" value="TDL28256.1"/>
    <property type="molecule type" value="Genomic_DNA"/>
</dbReference>
<evidence type="ECO:0000256" key="1">
    <source>
        <dbReference type="ARBA" id="ARBA00004099"/>
    </source>
</evidence>
<gene>
    <name evidence="7" type="ORF">BD410DRAFT_761768</name>
</gene>
<proteinExistence type="inferred from homology"/>
<keyword evidence="5" id="KW-0539">Nucleus</keyword>
<accession>A0A4Y7QLJ6</accession>
<feature type="compositionally biased region" description="Acidic residues" evidence="6">
    <location>
        <begin position="296"/>
        <end position="308"/>
    </location>
</feature>
<feature type="compositionally biased region" description="Basic residues" evidence="6">
    <location>
        <begin position="7"/>
        <end position="21"/>
    </location>
</feature>
<feature type="region of interest" description="Disordered" evidence="6">
    <location>
        <begin position="179"/>
        <end position="198"/>
    </location>
</feature>
<dbReference type="VEuPathDB" id="FungiDB:BD410DRAFT_761768"/>
<dbReference type="Proteomes" id="UP000294933">
    <property type="component" value="Unassembled WGS sequence"/>
</dbReference>
<organism evidence="7 8">
    <name type="scientific">Rickenella mellea</name>
    <dbReference type="NCBI Taxonomy" id="50990"/>
    <lineage>
        <taxon>Eukaryota</taxon>
        <taxon>Fungi</taxon>
        <taxon>Dikarya</taxon>
        <taxon>Basidiomycota</taxon>
        <taxon>Agaricomycotina</taxon>
        <taxon>Agaricomycetes</taxon>
        <taxon>Hymenochaetales</taxon>
        <taxon>Rickenellaceae</taxon>
        <taxon>Rickenella</taxon>
    </lineage>
</organism>
<evidence type="ECO:0000256" key="5">
    <source>
        <dbReference type="ARBA" id="ARBA00023242"/>
    </source>
</evidence>
<dbReference type="AlphaFoldDB" id="A0A4Y7QLJ6"/>
<comment type="similarity">
    <text evidence="3">Belongs to the UTP11 family.</text>
</comment>
<sequence length="339" mass="39160">MSSLRNSLHRRNHKERSQLSHRARFGILEKHKDYVLRARDFHSKQDRIKRLKQKAAERNKDEFYFGMIRQKTEGGVHVQDRGNEALPIDIVKVLKTQDENYIRTARASGLKKIEKLKSQLTSLADLFEQNASADENREDKLSNEELELLRKAGILQGNSPSSSCRKAKKHFIFVENEEEAQKYTQRSQQSATPAVDESADIDDVDLGWKQPIKSLEAKKKRRKSIPEADMEDQHVVAQERRESASKHRSHLLKELSARLARDIQLRYAERELEMQRLMMGKGARRKVRGAERVDSGAEDGESDDGEDDDGRRKGGSSGKGINDKAYKPRVYKWKVERKR</sequence>
<comment type="subcellular location">
    <subcellularLocation>
        <location evidence="2">Nucleus</location>
        <location evidence="2">Nucleolus</location>
    </subcellularLocation>
</comment>
<name>A0A4Y7QLJ6_9AGAM</name>
<evidence type="ECO:0000256" key="4">
    <source>
        <dbReference type="ARBA" id="ARBA00022552"/>
    </source>
</evidence>
<dbReference type="InterPro" id="IPR007144">
    <property type="entry name" value="SSU_processome_Utp11"/>
</dbReference>
<evidence type="ECO:0000256" key="2">
    <source>
        <dbReference type="ARBA" id="ARBA00004604"/>
    </source>
</evidence>
<evidence type="ECO:0000313" key="8">
    <source>
        <dbReference type="Proteomes" id="UP000294933"/>
    </source>
</evidence>
<feature type="region of interest" description="Disordered" evidence="6">
    <location>
        <begin position="1"/>
        <end position="21"/>
    </location>
</feature>
<evidence type="ECO:0000313" key="7">
    <source>
        <dbReference type="EMBL" id="TDL28256.1"/>
    </source>
</evidence>
<feature type="compositionally biased region" description="Basic and acidic residues" evidence="6">
    <location>
        <begin position="231"/>
        <end position="249"/>
    </location>
</feature>
<dbReference type="PANTHER" id="PTHR12838:SF0">
    <property type="entry name" value="U3 SMALL NUCLEOLAR RNA-ASSOCIATED PROTEIN 11-RELATED"/>
    <property type="match status" value="1"/>
</dbReference>